<dbReference type="CDD" id="cd04301">
    <property type="entry name" value="NAT_SF"/>
    <property type="match status" value="1"/>
</dbReference>
<dbReference type="RefSeq" id="WP_023786967.1">
    <property type="nucleotide sequence ID" value="NC_022997.1"/>
</dbReference>
<dbReference type="InterPro" id="IPR032875">
    <property type="entry name" value="Succ_CoA_lig_flav_dom"/>
</dbReference>
<reference evidence="6 7" key="1">
    <citation type="journal article" date="2014" name="Genome Announc.">
        <title>Complete Genome Sequence of Hyphomicrobium nitrativorans Strain NL23, a Denitrifying Bacterium Isolated from Biofilm of a Methanol-Fed Denitrification System Treating Seawater at the Montreal Biodome.</title>
        <authorList>
            <person name="Martineau C."/>
            <person name="Villeneuve C."/>
            <person name="Mauffrey F."/>
            <person name="Villemur R."/>
        </authorList>
    </citation>
    <scope>NUCLEOTIDE SEQUENCE [LARGE SCALE GENOMIC DNA]</scope>
    <source>
        <strain evidence="6">NL23</strain>
    </source>
</reference>
<keyword evidence="7" id="KW-1185">Reference proteome</keyword>
<dbReference type="GO" id="GO:0006099">
    <property type="term" value="P:tricarboxylic acid cycle"/>
    <property type="evidence" value="ECO:0007669"/>
    <property type="project" value="UniProtKB-KW"/>
</dbReference>
<dbReference type="STRING" id="1029756.W911_07920"/>
<keyword evidence="6" id="KW-0808">Transferase</keyword>
<dbReference type="InterPro" id="IPR016181">
    <property type="entry name" value="Acyl_CoA_acyltransferase"/>
</dbReference>
<dbReference type="InterPro" id="IPR013815">
    <property type="entry name" value="ATP_grasp_subdomain_1"/>
</dbReference>
<dbReference type="Pfam" id="PF19045">
    <property type="entry name" value="Ligase_CoA_2"/>
    <property type="match status" value="1"/>
</dbReference>
<dbReference type="InterPro" id="IPR036291">
    <property type="entry name" value="NAD(P)-bd_dom_sf"/>
</dbReference>
<dbReference type="EMBL" id="CP006912">
    <property type="protein sequence ID" value="AHB48339.1"/>
    <property type="molecule type" value="Genomic_DNA"/>
</dbReference>
<keyword evidence="2" id="KW-0436">Ligase</keyword>
<dbReference type="GO" id="GO:0005524">
    <property type="term" value="F:ATP binding"/>
    <property type="evidence" value="ECO:0007669"/>
    <property type="project" value="UniProtKB-KW"/>
</dbReference>
<dbReference type="Gene3D" id="3.40.630.30">
    <property type="match status" value="1"/>
</dbReference>
<dbReference type="PROSITE" id="PS51186">
    <property type="entry name" value="GNAT"/>
    <property type="match status" value="1"/>
</dbReference>
<dbReference type="PANTHER" id="PTHR43334">
    <property type="entry name" value="ACETATE--COA LIGASE [ADP-FORMING]"/>
    <property type="match status" value="1"/>
</dbReference>
<proteinExistence type="predicted"/>
<organism evidence="6 7">
    <name type="scientific">Hyphomicrobium nitrativorans NL23</name>
    <dbReference type="NCBI Taxonomy" id="1029756"/>
    <lineage>
        <taxon>Bacteria</taxon>
        <taxon>Pseudomonadati</taxon>
        <taxon>Pseudomonadota</taxon>
        <taxon>Alphaproteobacteria</taxon>
        <taxon>Hyphomicrobiales</taxon>
        <taxon>Hyphomicrobiaceae</taxon>
        <taxon>Hyphomicrobium</taxon>
    </lineage>
</organism>
<protein>
    <submittedName>
        <fullName evidence="6">GCN5 family N-acetyltransferase</fullName>
    </submittedName>
</protein>
<evidence type="ECO:0000256" key="4">
    <source>
        <dbReference type="ARBA" id="ARBA00022840"/>
    </source>
</evidence>
<gene>
    <name evidence="6" type="ORF">W911_07920</name>
</gene>
<dbReference type="OrthoDB" id="9807426at2"/>
<dbReference type="Proteomes" id="UP000018542">
    <property type="component" value="Chromosome"/>
</dbReference>
<dbReference type="Gene3D" id="3.40.50.261">
    <property type="entry name" value="Succinyl-CoA synthetase domains"/>
    <property type="match status" value="2"/>
</dbReference>
<dbReference type="SUPFAM" id="SSF56059">
    <property type="entry name" value="Glutathione synthetase ATP-binding domain-like"/>
    <property type="match status" value="1"/>
</dbReference>
<evidence type="ECO:0000313" key="6">
    <source>
        <dbReference type="EMBL" id="AHB48339.1"/>
    </source>
</evidence>
<dbReference type="Pfam" id="PF13380">
    <property type="entry name" value="CoA_binding_2"/>
    <property type="match status" value="1"/>
</dbReference>
<dbReference type="Gene3D" id="3.30.470.20">
    <property type="entry name" value="ATP-grasp fold, B domain"/>
    <property type="match status" value="1"/>
</dbReference>
<keyword evidence="1" id="KW-0816">Tricarboxylic acid cycle</keyword>
<dbReference type="InterPro" id="IPR043938">
    <property type="entry name" value="Ligase_CoA_dom"/>
</dbReference>
<evidence type="ECO:0000256" key="1">
    <source>
        <dbReference type="ARBA" id="ARBA00022532"/>
    </source>
</evidence>
<dbReference type="PATRIC" id="fig|1029756.8.peg.1655"/>
<feature type="domain" description="N-acetyltransferase" evidence="5">
    <location>
        <begin position="738"/>
        <end position="895"/>
    </location>
</feature>
<dbReference type="Pfam" id="PF13607">
    <property type="entry name" value="Succ_CoA_lig"/>
    <property type="match status" value="1"/>
</dbReference>
<dbReference type="InterPro" id="IPR016102">
    <property type="entry name" value="Succinyl-CoA_synth-like"/>
</dbReference>
<dbReference type="InterPro" id="IPR051538">
    <property type="entry name" value="Acyl-CoA_Synth/Transferase"/>
</dbReference>
<evidence type="ECO:0000256" key="3">
    <source>
        <dbReference type="ARBA" id="ARBA00022741"/>
    </source>
</evidence>
<accession>V5SEH0</accession>
<evidence type="ECO:0000256" key="2">
    <source>
        <dbReference type="ARBA" id="ARBA00022598"/>
    </source>
</evidence>
<dbReference type="InterPro" id="IPR003781">
    <property type="entry name" value="CoA-bd"/>
</dbReference>
<evidence type="ECO:0000313" key="7">
    <source>
        <dbReference type="Proteomes" id="UP000018542"/>
    </source>
</evidence>
<name>V5SEH0_9HYPH</name>
<dbReference type="HOGENOM" id="CLU_007415_0_2_5"/>
<keyword evidence="3" id="KW-0547">Nucleotide-binding</keyword>
<dbReference type="SUPFAM" id="SSF55729">
    <property type="entry name" value="Acyl-CoA N-acyltransferases (Nat)"/>
    <property type="match status" value="1"/>
</dbReference>
<dbReference type="PANTHER" id="PTHR43334:SF1">
    <property type="entry name" value="3-HYDROXYPROPIONATE--COA LIGASE [ADP-FORMING]"/>
    <property type="match status" value="1"/>
</dbReference>
<dbReference type="Pfam" id="PF13549">
    <property type="entry name" value="ATP-grasp_5"/>
    <property type="match status" value="1"/>
</dbReference>
<dbReference type="SUPFAM" id="SSF51735">
    <property type="entry name" value="NAD(P)-binding Rossmann-fold domains"/>
    <property type="match status" value="1"/>
</dbReference>
<dbReference type="Gene3D" id="3.40.50.720">
    <property type="entry name" value="NAD(P)-binding Rossmann-like Domain"/>
    <property type="match status" value="1"/>
</dbReference>
<dbReference type="GO" id="GO:0043758">
    <property type="term" value="F:acetate-CoA ligase (ADP-forming) activity"/>
    <property type="evidence" value="ECO:0007669"/>
    <property type="project" value="InterPro"/>
</dbReference>
<dbReference type="SUPFAM" id="SSF52210">
    <property type="entry name" value="Succinyl-CoA synthetase domains"/>
    <property type="match status" value="2"/>
</dbReference>
<dbReference type="AlphaFoldDB" id="V5SEH0"/>
<dbReference type="SMART" id="SM00881">
    <property type="entry name" value="CoA_binding"/>
    <property type="match status" value="1"/>
</dbReference>
<dbReference type="KEGG" id="hni:W911_07920"/>
<keyword evidence="4" id="KW-0067">ATP-binding</keyword>
<dbReference type="Pfam" id="PF00583">
    <property type="entry name" value="Acetyltransf_1"/>
    <property type="match status" value="1"/>
</dbReference>
<dbReference type="GO" id="GO:0016747">
    <property type="term" value="F:acyltransferase activity, transferring groups other than amino-acyl groups"/>
    <property type="evidence" value="ECO:0007669"/>
    <property type="project" value="InterPro"/>
</dbReference>
<evidence type="ECO:0000259" key="5">
    <source>
        <dbReference type="PROSITE" id="PS51186"/>
    </source>
</evidence>
<dbReference type="Gene3D" id="3.30.1490.20">
    <property type="entry name" value="ATP-grasp fold, A domain"/>
    <property type="match status" value="1"/>
</dbReference>
<sequence length="899" mass="96849">MTVRNLEFAFSPKSVVFVGASPKPGSIGRIVARNLLSGGFGGEIFLVNPRYREIEGTPCYASVSALSSTPDFAVIATPPQTIPGVIAELAEKGTRAAIVITAGIDAGLRQRMLEASRETCLRIVGPNCLGMLLPHLGLNASFSHRMPKKGDLAFLSQSGALVTAVIDWAVSRGIGFSKVVSMGEMADVDFGDTLDYVAGDPESKAILLYVEQITHAPKFLSAARRAARAKPVIVLKSGRHAAGAKAAASHTGALSGSDAVYDAAFRRAGLVRVRDLGQLFGAAEILSFAPRLTGERLTILTNGGGAGVLAADRLADFNVELPELPAETAAALDSVLPPTWSKNNPVDIIGDAGPERYEAALKILLADKSSDAVLVINCPTALASSEEAAGAVIRAVKSEEQRTGRRKPILTNWLGDGAAEESRRQFAAAEIPTFDAPADAIEGFMQLVSYRRSQNELMRTPPQSPASLAPDADKVHSIIHGALAEGRSMLTEWESKSVFACYGIPVTDITVARDPDTVFDAAGKILGHSKACVIKILSKDISHKSDVGGVRLGLRSAEEAREAARAMLADVARLRPDAKLDGFVVEEMIERPGAHELIAGMSEDATFGPTLMFGAGGTAVEVMKDTAQALPPLDALLARDVIRETRISRLLKGYRNRPPADLDAIADVLIRISSLVTNHAEIREIDINPLLADEKGCIAVDGRMRVVDEAKEPRRPLAIRPYPAKWETTRDLETLGTIHLRPIRPEDETLYEAFFQAVTPEDSHMRFFSVQPDRSHRFVARLTQIDYAREMAFVAVSNEGELLGVSRLSAHPDYVRAEYAVLVRSDLKGRGLGWLLMQHLIDYARAEGLKQLFGEVLATNTTMLDMCRALGFRIETAPGDITIRKVTLDLSENRKVAAT</sequence>
<dbReference type="InterPro" id="IPR000182">
    <property type="entry name" value="GNAT_dom"/>
</dbReference>